<sequence length="145" mass="16042">MCRRDWMIVMMAFAIPMWVICFLLPVSGIIASPCTPACGAVVGVTNCKNNGGSGECESTTSGCIHKQPAPSGHDLAVVTDDGDGPEQCICPYDTNKLWLQWERARVYNCTLHCKSHVFSDKKIHDPKYRYDEICPTQGEMPEEVS</sequence>
<keyword evidence="2" id="KW-1185">Reference proteome</keyword>
<reference evidence="1 2" key="1">
    <citation type="submission" date="2022-08" db="EMBL/GenBank/DDBJ databases">
        <title>Bacterial and archaeal communities from various locations to study Microbial Dark Matter (Phase II).</title>
        <authorList>
            <person name="Stepanauskas R."/>
        </authorList>
    </citation>
    <scope>NUCLEOTIDE SEQUENCE [LARGE SCALE GENOMIC DNA]</scope>
    <source>
        <strain evidence="1 2">PD1</strain>
    </source>
</reference>
<gene>
    <name evidence="1" type="ORF">M2350_000641</name>
</gene>
<evidence type="ECO:0008006" key="3">
    <source>
        <dbReference type="Google" id="ProtNLM"/>
    </source>
</evidence>
<dbReference type="Proteomes" id="UP001204798">
    <property type="component" value="Unassembled WGS sequence"/>
</dbReference>
<accession>A0ABT2EJW5</accession>
<organism evidence="1 2">
    <name type="scientific">Candidatus Fervidibacter sacchari</name>
    <dbReference type="NCBI Taxonomy" id="1448929"/>
    <lineage>
        <taxon>Bacteria</taxon>
        <taxon>Candidatus Fervidibacterota</taxon>
        <taxon>Candidatus Fervidibacter</taxon>
    </lineage>
</organism>
<evidence type="ECO:0000313" key="1">
    <source>
        <dbReference type="EMBL" id="MCS3918244.1"/>
    </source>
</evidence>
<evidence type="ECO:0000313" key="2">
    <source>
        <dbReference type="Proteomes" id="UP001204798"/>
    </source>
</evidence>
<comment type="caution">
    <text evidence="1">The sequence shown here is derived from an EMBL/GenBank/DDBJ whole genome shotgun (WGS) entry which is preliminary data.</text>
</comment>
<name>A0ABT2EJW5_9BACT</name>
<protein>
    <recommendedName>
        <fullName evidence="3">Secreted protein</fullName>
    </recommendedName>
</protein>
<proteinExistence type="predicted"/>
<dbReference type="EMBL" id="JANUCP010000001">
    <property type="protein sequence ID" value="MCS3918244.1"/>
    <property type="molecule type" value="Genomic_DNA"/>
</dbReference>